<feature type="domain" description="HTH cro/C1-type" evidence="1">
    <location>
        <begin position="6"/>
        <end position="59"/>
    </location>
</feature>
<gene>
    <name evidence="2" type="ORF">QJU78_05925</name>
</gene>
<dbReference type="Proteomes" id="UP001230466">
    <property type="component" value="Unassembled WGS sequence"/>
</dbReference>
<comment type="caution">
    <text evidence="2">The sequence shown here is derived from an EMBL/GenBank/DDBJ whole genome shotgun (WGS) entry which is preliminary data.</text>
</comment>
<organism evidence="2 3">
    <name type="scientific">Pasteurella atlantica</name>
    <dbReference type="NCBI Taxonomy" id="2827233"/>
    <lineage>
        <taxon>Bacteria</taxon>
        <taxon>Pseudomonadati</taxon>
        <taxon>Pseudomonadota</taxon>
        <taxon>Gammaproteobacteria</taxon>
        <taxon>Pasteurellales</taxon>
        <taxon>Pasteurellaceae</taxon>
        <taxon>Pasteurella</taxon>
    </lineage>
</organism>
<protein>
    <submittedName>
        <fullName evidence="2">Helix-turn-helix transcriptional regulator</fullName>
    </submittedName>
</protein>
<evidence type="ECO:0000259" key="1">
    <source>
        <dbReference type="PROSITE" id="PS50943"/>
    </source>
</evidence>
<proteinExistence type="predicted"/>
<dbReference type="InterPro" id="IPR010982">
    <property type="entry name" value="Lambda_DNA-bd_dom_sf"/>
</dbReference>
<sequence length="288" mass="33080">MFSERLKIERTRLGLKQTEFAEYCGVKSIAQSNYERGNRKPDSDYLQKAYELGVDIQYLITGKPSHTNINTEEAFLLQQFRQLTSEQKKMMLGFLLGGFTGMNQPTKSNSPVVGGNNSGSVIVGDKSVINNIKTEKIVTRTKAEVKPNETHISEKMARKIKDLVDEIVQLESKVKRYPKGYPAVWGSLNKHCGVTQYHLIPLECYPKAEKYLRQWIGRLSSSKSAPKKVGSEWRKKKYAYIKLNTKQYNLNEWLDNYLYTKYGVISISELNDTELQKVYLAVSSKKRR</sequence>
<accession>A0AAW8CQE4</accession>
<dbReference type="AlphaFoldDB" id="A0AAW8CQE4"/>
<dbReference type="PROSITE" id="PS50943">
    <property type="entry name" value="HTH_CROC1"/>
    <property type="match status" value="1"/>
</dbReference>
<name>A0AAW8CQE4_9PAST</name>
<dbReference type="RefSeq" id="WP_211597953.1">
    <property type="nucleotide sequence ID" value="NZ_JAGRQI010000010.1"/>
</dbReference>
<dbReference type="EMBL" id="JASAYJ010000010">
    <property type="protein sequence ID" value="MDP8187310.1"/>
    <property type="molecule type" value="Genomic_DNA"/>
</dbReference>
<dbReference type="SMART" id="SM00530">
    <property type="entry name" value="HTH_XRE"/>
    <property type="match status" value="1"/>
</dbReference>
<evidence type="ECO:0000313" key="2">
    <source>
        <dbReference type="EMBL" id="MDP8187310.1"/>
    </source>
</evidence>
<evidence type="ECO:0000313" key="3">
    <source>
        <dbReference type="Proteomes" id="UP001230466"/>
    </source>
</evidence>
<dbReference type="InterPro" id="IPR001387">
    <property type="entry name" value="Cro/C1-type_HTH"/>
</dbReference>
<reference evidence="2" key="1">
    <citation type="journal article" date="2023" name="Front. Microbiol.">
        <title>Phylogeography and host specificity of Pasteurellaceae pathogenic to sea-farmed fish in the north-east Atlantic.</title>
        <authorList>
            <person name="Gulla S."/>
            <person name="Colquhoun D.J."/>
            <person name="Olsen A.B."/>
            <person name="Spilsberg B."/>
            <person name="Lagesen K."/>
            <person name="Aakesson C.P."/>
            <person name="Strom S."/>
            <person name="Manji F."/>
            <person name="Birkbeck T.H."/>
            <person name="Nilsen H.K."/>
        </authorList>
    </citation>
    <scope>NUCLEOTIDE SEQUENCE</scope>
    <source>
        <strain evidence="2">VIB1234</strain>
    </source>
</reference>
<dbReference type="Gene3D" id="1.10.260.40">
    <property type="entry name" value="lambda repressor-like DNA-binding domains"/>
    <property type="match status" value="1"/>
</dbReference>
<dbReference type="CDD" id="cd00093">
    <property type="entry name" value="HTH_XRE"/>
    <property type="match status" value="1"/>
</dbReference>
<dbReference type="SUPFAM" id="SSF47413">
    <property type="entry name" value="lambda repressor-like DNA-binding domains"/>
    <property type="match status" value="1"/>
</dbReference>
<dbReference type="GO" id="GO:0003677">
    <property type="term" value="F:DNA binding"/>
    <property type="evidence" value="ECO:0007669"/>
    <property type="project" value="InterPro"/>
</dbReference>